<comment type="caution">
    <text evidence="1">The sequence shown here is derived from an EMBL/GenBank/DDBJ whole genome shotgun (WGS) entry which is preliminary data.</text>
</comment>
<evidence type="ECO:0000313" key="2">
    <source>
        <dbReference type="Proteomes" id="UP000265768"/>
    </source>
</evidence>
<protein>
    <submittedName>
        <fullName evidence="1">Uncharacterized protein</fullName>
    </submittedName>
</protein>
<name>A0A3A4A5V1_9ACTN</name>
<proteinExistence type="predicted"/>
<accession>A0A3A4A5V1</accession>
<reference evidence="1 2" key="1">
    <citation type="submission" date="2018-09" db="EMBL/GenBank/DDBJ databases">
        <title>YIM 75507 draft genome.</title>
        <authorList>
            <person name="Tang S."/>
            <person name="Feng Y."/>
        </authorList>
    </citation>
    <scope>NUCLEOTIDE SEQUENCE [LARGE SCALE GENOMIC DNA]</scope>
    <source>
        <strain evidence="1 2">YIM 75507</strain>
    </source>
</reference>
<gene>
    <name evidence="1" type="ORF">D5H75_33200</name>
</gene>
<organism evidence="1 2">
    <name type="scientific">Bailinhaonella thermotolerans</name>
    <dbReference type="NCBI Taxonomy" id="1070861"/>
    <lineage>
        <taxon>Bacteria</taxon>
        <taxon>Bacillati</taxon>
        <taxon>Actinomycetota</taxon>
        <taxon>Actinomycetes</taxon>
        <taxon>Streptosporangiales</taxon>
        <taxon>Streptosporangiaceae</taxon>
        <taxon>Bailinhaonella</taxon>
    </lineage>
</organism>
<dbReference type="AlphaFoldDB" id="A0A3A4A5V1"/>
<dbReference type="EMBL" id="QZEY01000019">
    <property type="protein sequence ID" value="RJL23229.1"/>
    <property type="molecule type" value="Genomic_DNA"/>
</dbReference>
<dbReference type="Proteomes" id="UP000265768">
    <property type="component" value="Unassembled WGS sequence"/>
</dbReference>
<sequence length="101" mass="10610">MKRGGAACHGDLLHGRAADLGSSQRRSALRHTAWLALAHARAGDPDASAEAARAALTRLPQIASRECRDLLCAVAAELETNAPRPGSAAHAVLADLRRTLR</sequence>
<evidence type="ECO:0000313" key="1">
    <source>
        <dbReference type="EMBL" id="RJL23229.1"/>
    </source>
</evidence>
<keyword evidence="2" id="KW-1185">Reference proteome</keyword>